<comment type="caution">
    <text evidence="3">The sequence shown here is derived from an EMBL/GenBank/DDBJ whole genome shotgun (WGS) entry which is preliminary data.</text>
</comment>
<feature type="region of interest" description="Disordered" evidence="2">
    <location>
        <begin position="1"/>
        <end position="46"/>
    </location>
</feature>
<proteinExistence type="predicted"/>
<dbReference type="GeneID" id="92099811"/>
<evidence type="ECO:0000256" key="1">
    <source>
        <dbReference type="SAM" id="Coils"/>
    </source>
</evidence>
<sequence length="228" mass="23682">MKIATRRTSTATSPPKRAASSTARPSPSRTRQEGGGSKEGSGLERALGAVDKAVGNATGTVKGTIDTLTMLLVGETIGEPDKTAEGAEDVKDGAESAVKGAEDEAEGLGEQAPFGIPVFALSVTVKVVDLFEGPFTDQNGNILDKLAGSQDLIGKEIKAFNEKGVLLGKGNAVLDQADLAPEGTVEDRIQDETPEIPEAATPRPGSPPIWLTPRCATRELLVPIPLLM</sequence>
<reference evidence="3 4" key="1">
    <citation type="submission" date="2023-01" db="EMBL/GenBank/DDBJ databases">
        <title>Analysis of 21 Apiospora genomes using comparative genomics revels a genus with tremendous synthesis potential of carbohydrate active enzymes and secondary metabolites.</title>
        <authorList>
            <person name="Sorensen T."/>
        </authorList>
    </citation>
    <scope>NUCLEOTIDE SEQUENCE [LARGE SCALE GENOMIC DNA]</scope>
    <source>
        <strain evidence="3 4">CBS 135458</strain>
    </source>
</reference>
<evidence type="ECO:0000313" key="3">
    <source>
        <dbReference type="EMBL" id="KAK8036842.1"/>
    </source>
</evidence>
<protein>
    <submittedName>
        <fullName evidence="3">Uncharacterized protein</fullName>
    </submittedName>
</protein>
<dbReference type="Proteomes" id="UP001480595">
    <property type="component" value="Unassembled WGS sequence"/>
</dbReference>
<keyword evidence="1" id="KW-0175">Coiled coil</keyword>
<feature type="compositionally biased region" description="Low complexity" evidence="2">
    <location>
        <begin position="8"/>
        <end position="29"/>
    </location>
</feature>
<feature type="coiled-coil region" evidence="1">
    <location>
        <begin position="84"/>
        <end position="111"/>
    </location>
</feature>
<organism evidence="3 4">
    <name type="scientific">Apiospora phragmitis</name>
    <dbReference type="NCBI Taxonomy" id="2905665"/>
    <lineage>
        <taxon>Eukaryota</taxon>
        <taxon>Fungi</taxon>
        <taxon>Dikarya</taxon>
        <taxon>Ascomycota</taxon>
        <taxon>Pezizomycotina</taxon>
        <taxon>Sordariomycetes</taxon>
        <taxon>Xylariomycetidae</taxon>
        <taxon>Amphisphaeriales</taxon>
        <taxon>Apiosporaceae</taxon>
        <taxon>Apiospora</taxon>
    </lineage>
</organism>
<gene>
    <name evidence="3" type="ORF">PG994_015339</name>
</gene>
<accession>A0ABR1SR93</accession>
<keyword evidence="4" id="KW-1185">Reference proteome</keyword>
<evidence type="ECO:0000313" key="4">
    <source>
        <dbReference type="Proteomes" id="UP001480595"/>
    </source>
</evidence>
<name>A0ABR1SR93_9PEZI</name>
<dbReference type="RefSeq" id="XP_066707660.1">
    <property type="nucleotide sequence ID" value="XM_066866746.1"/>
</dbReference>
<evidence type="ECO:0000256" key="2">
    <source>
        <dbReference type="SAM" id="MobiDB-lite"/>
    </source>
</evidence>
<dbReference type="EMBL" id="JAQQWL010000018">
    <property type="protein sequence ID" value="KAK8036842.1"/>
    <property type="molecule type" value="Genomic_DNA"/>
</dbReference>